<dbReference type="Gene3D" id="1.20.120.910">
    <property type="entry name" value="DksA, coiled-coil domain"/>
    <property type="match status" value="1"/>
</dbReference>
<dbReference type="PANTHER" id="PTHR33823">
    <property type="entry name" value="RNA POLYMERASE-BINDING TRANSCRIPTION FACTOR DKSA-RELATED"/>
    <property type="match status" value="1"/>
</dbReference>
<gene>
    <name evidence="7" type="ORF">H5P27_09065</name>
</gene>
<dbReference type="Proteomes" id="UP000526501">
    <property type="component" value="Unassembled WGS sequence"/>
</dbReference>
<feature type="compositionally biased region" description="Basic and acidic residues" evidence="5">
    <location>
        <begin position="135"/>
        <end position="148"/>
    </location>
</feature>
<dbReference type="InterPro" id="IPR037187">
    <property type="entry name" value="DnaK_N"/>
</dbReference>
<protein>
    <submittedName>
        <fullName evidence="7">TraR/DksA C4-type zinc finger protein</fullName>
    </submittedName>
</protein>
<feature type="compositionally biased region" description="Basic residues" evidence="5">
    <location>
        <begin position="7"/>
        <end position="16"/>
    </location>
</feature>
<dbReference type="AlphaFoldDB" id="A0A7X1B5T9"/>
<dbReference type="RefSeq" id="WP_185660085.1">
    <property type="nucleotide sequence ID" value="NZ_CAWPOO010000008.1"/>
</dbReference>
<accession>A0A7X1B5T9</accession>
<keyword evidence="3" id="KW-0862">Zinc</keyword>
<keyword evidence="1" id="KW-0479">Metal-binding</keyword>
<evidence type="ECO:0000256" key="4">
    <source>
        <dbReference type="PROSITE-ProRule" id="PRU00510"/>
    </source>
</evidence>
<feature type="region of interest" description="Disordered" evidence="5">
    <location>
        <begin position="1"/>
        <end position="34"/>
    </location>
</feature>
<dbReference type="GO" id="GO:0008270">
    <property type="term" value="F:zinc ion binding"/>
    <property type="evidence" value="ECO:0007669"/>
    <property type="project" value="UniProtKB-KW"/>
</dbReference>
<dbReference type="EMBL" id="JACHVC010000008">
    <property type="protein sequence ID" value="MBC2606196.1"/>
    <property type="molecule type" value="Genomic_DNA"/>
</dbReference>
<dbReference type="SUPFAM" id="SSF109635">
    <property type="entry name" value="DnaK suppressor protein DksA, alpha-hairpin domain"/>
    <property type="match status" value="1"/>
</dbReference>
<dbReference type="Pfam" id="PF01258">
    <property type="entry name" value="zf-dskA_traR"/>
    <property type="match status" value="1"/>
</dbReference>
<name>A0A7X1B5T9_9BACT</name>
<feature type="zinc finger region" description="dksA C4-type" evidence="4">
    <location>
        <begin position="200"/>
        <end position="224"/>
    </location>
</feature>
<keyword evidence="2" id="KW-0863">Zinc-finger</keyword>
<feature type="region of interest" description="Disordered" evidence="5">
    <location>
        <begin position="134"/>
        <end position="156"/>
    </location>
</feature>
<evidence type="ECO:0000256" key="5">
    <source>
        <dbReference type="SAM" id="MobiDB-lite"/>
    </source>
</evidence>
<reference evidence="7 8" key="1">
    <citation type="submission" date="2020-07" db="EMBL/GenBank/DDBJ databases">
        <authorList>
            <person name="Feng X."/>
        </authorList>
    </citation>
    <scope>NUCLEOTIDE SEQUENCE [LARGE SCALE GENOMIC DNA]</scope>
    <source>
        <strain evidence="7 8">JCM23202</strain>
    </source>
</reference>
<feature type="domain" description="Zinc finger DksA/TraR C4-type" evidence="6">
    <location>
        <begin position="195"/>
        <end position="227"/>
    </location>
</feature>
<evidence type="ECO:0000256" key="1">
    <source>
        <dbReference type="ARBA" id="ARBA00022723"/>
    </source>
</evidence>
<evidence type="ECO:0000313" key="7">
    <source>
        <dbReference type="EMBL" id="MBC2606196.1"/>
    </source>
</evidence>
<feature type="region of interest" description="Disordered" evidence="5">
    <location>
        <begin position="232"/>
        <end position="261"/>
    </location>
</feature>
<keyword evidence="8" id="KW-1185">Reference proteome</keyword>
<comment type="caution">
    <text evidence="7">The sequence shown here is derived from an EMBL/GenBank/DDBJ whole genome shotgun (WGS) entry which is preliminary data.</text>
</comment>
<evidence type="ECO:0000256" key="3">
    <source>
        <dbReference type="ARBA" id="ARBA00022833"/>
    </source>
</evidence>
<proteinExistence type="predicted"/>
<evidence type="ECO:0000256" key="2">
    <source>
        <dbReference type="ARBA" id="ARBA00022771"/>
    </source>
</evidence>
<dbReference type="PANTHER" id="PTHR33823:SF4">
    <property type="entry name" value="GENERAL STRESS PROTEIN 16O"/>
    <property type="match status" value="1"/>
</dbReference>
<dbReference type="SUPFAM" id="SSF57716">
    <property type="entry name" value="Glucocorticoid receptor-like (DNA-binding domain)"/>
    <property type="match status" value="1"/>
</dbReference>
<evidence type="ECO:0000259" key="6">
    <source>
        <dbReference type="Pfam" id="PF01258"/>
    </source>
</evidence>
<dbReference type="PROSITE" id="PS51128">
    <property type="entry name" value="ZF_DKSA_2"/>
    <property type="match status" value="1"/>
</dbReference>
<sequence>MPDKKTPAKKAAKKVASKTPAKAAKKNGKKSAAASGFSLDDALAIASTRGEDEAKERADIAAKEKARKAIEEAEAKKQKQSFGAASLADILGYNPAAPAAKTKKRDASDVPAKYKKFYDLLVQLRDHVKHGLSAHTEETLKRSSKDDAGDLSGYSQHMADAGTDTFDRDFALSMVSSEQDALQEIEAAIDRIFDGTYGFCEMTGKQIRDERLMAVPFTRYSMKTQEQIEKNTFRTRAQSGGVFADASSEDSLNYGSDDDDN</sequence>
<evidence type="ECO:0000313" key="8">
    <source>
        <dbReference type="Proteomes" id="UP000526501"/>
    </source>
</evidence>
<dbReference type="InterPro" id="IPR000962">
    <property type="entry name" value="Znf_DskA_TraR"/>
</dbReference>
<organism evidence="7 8">
    <name type="scientific">Pelagicoccus albus</name>
    <dbReference type="NCBI Taxonomy" id="415222"/>
    <lineage>
        <taxon>Bacteria</taxon>
        <taxon>Pseudomonadati</taxon>
        <taxon>Verrucomicrobiota</taxon>
        <taxon>Opitutia</taxon>
        <taxon>Puniceicoccales</taxon>
        <taxon>Pelagicoccaceae</taxon>
        <taxon>Pelagicoccus</taxon>
    </lineage>
</organism>